<dbReference type="InterPro" id="IPR010226">
    <property type="entry name" value="NADH_quinone_OxRdtase_chainI"/>
</dbReference>
<feature type="compositionally biased region" description="Basic and acidic residues" evidence="6">
    <location>
        <begin position="237"/>
        <end position="248"/>
    </location>
</feature>
<evidence type="ECO:0000313" key="8">
    <source>
        <dbReference type="EMBL" id="UXP30680.1"/>
    </source>
</evidence>
<dbReference type="SUPFAM" id="SSF54862">
    <property type="entry name" value="4Fe-4S ferredoxins"/>
    <property type="match status" value="1"/>
</dbReference>
<dbReference type="Gene3D" id="3.30.70.3270">
    <property type="match status" value="1"/>
</dbReference>
<dbReference type="PANTHER" id="PTHR10849">
    <property type="entry name" value="NADH DEHYDROGENASE UBIQUINONE IRON-SULFUR PROTEIN 8, MITOCHONDRIAL"/>
    <property type="match status" value="1"/>
</dbReference>
<sequence length="307" mass="34387">MKTYFKNIAQTLGSMLYGLKITFTHMLKARTSRQPIGVADKDYFEHKEGIFTLQYPFQEFPVPDNGRYKLHNEIDDCIVCDKCAKVCPVNCIDIEPVRAVEEIGKTSDGTSKKIYAAKFDIDMSKCCFCGLCTTVCPTECLTMTKEYDFSVFDIKAHNFEFSDMTPELVDEKKKEFEVYSAEKLKAEAAATKAVVAKPAAAQSVDAPNAERQTPNAKPVFRPKMKKSTDDSLPSTESQEHTTESEKPKAAKPVFRPKVKQKTAESPKADRPTPNADEKSDQQSADSDKPKAAKPVFRPKIKPKKTDE</sequence>
<dbReference type="Pfam" id="PF12838">
    <property type="entry name" value="Fer4_7"/>
    <property type="match status" value="1"/>
</dbReference>
<organism evidence="8 9">
    <name type="scientific">Reichenbachiella agarivorans</name>
    <dbReference type="NCBI Taxonomy" id="2979464"/>
    <lineage>
        <taxon>Bacteria</taxon>
        <taxon>Pseudomonadati</taxon>
        <taxon>Bacteroidota</taxon>
        <taxon>Cytophagia</taxon>
        <taxon>Cytophagales</taxon>
        <taxon>Reichenbachiellaceae</taxon>
        <taxon>Reichenbachiella</taxon>
    </lineage>
</organism>
<dbReference type="Proteomes" id="UP001065174">
    <property type="component" value="Chromosome"/>
</dbReference>
<gene>
    <name evidence="8" type="ORF">N6H18_09970</name>
</gene>
<name>A0ABY6CJH5_9BACT</name>
<feature type="compositionally biased region" description="Basic residues" evidence="6">
    <location>
        <begin position="296"/>
        <end position="307"/>
    </location>
</feature>
<dbReference type="PROSITE" id="PS00198">
    <property type="entry name" value="4FE4S_FER_1"/>
    <property type="match status" value="1"/>
</dbReference>
<evidence type="ECO:0000313" key="9">
    <source>
        <dbReference type="Proteomes" id="UP001065174"/>
    </source>
</evidence>
<feature type="domain" description="4Fe-4S ferredoxin-type" evidence="7">
    <location>
        <begin position="117"/>
        <end position="146"/>
    </location>
</feature>
<keyword evidence="9" id="KW-1185">Reference proteome</keyword>
<evidence type="ECO:0000256" key="5">
    <source>
        <dbReference type="ARBA" id="ARBA00023014"/>
    </source>
</evidence>
<dbReference type="InterPro" id="IPR017900">
    <property type="entry name" value="4Fe4S_Fe_S_CS"/>
</dbReference>
<protein>
    <submittedName>
        <fullName evidence="8">4Fe-4S binding protein</fullName>
    </submittedName>
</protein>
<evidence type="ECO:0000256" key="4">
    <source>
        <dbReference type="ARBA" id="ARBA00023004"/>
    </source>
</evidence>
<feature type="domain" description="4Fe-4S ferredoxin-type" evidence="7">
    <location>
        <begin position="66"/>
        <end position="97"/>
    </location>
</feature>
<dbReference type="RefSeq" id="WP_262308126.1">
    <property type="nucleotide sequence ID" value="NZ_CP106679.1"/>
</dbReference>
<keyword evidence="1" id="KW-0004">4Fe-4S</keyword>
<keyword evidence="4" id="KW-0408">Iron</keyword>
<keyword evidence="5" id="KW-0411">Iron-sulfur</keyword>
<feature type="compositionally biased region" description="Basic and acidic residues" evidence="6">
    <location>
        <begin position="261"/>
        <end position="290"/>
    </location>
</feature>
<evidence type="ECO:0000259" key="7">
    <source>
        <dbReference type="PROSITE" id="PS51379"/>
    </source>
</evidence>
<feature type="region of interest" description="Disordered" evidence="6">
    <location>
        <begin position="199"/>
        <end position="307"/>
    </location>
</feature>
<dbReference type="InterPro" id="IPR017896">
    <property type="entry name" value="4Fe4S_Fe-S-bd"/>
</dbReference>
<evidence type="ECO:0000256" key="1">
    <source>
        <dbReference type="ARBA" id="ARBA00022485"/>
    </source>
</evidence>
<evidence type="ECO:0000256" key="6">
    <source>
        <dbReference type="SAM" id="MobiDB-lite"/>
    </source>
</evidence>
<keyword evidence="3" id="KW-0677">Repeat</keyword>
<accession>A0ABY6CJH5</accession>
<dbReference type="EMBL" id="CP106679">
    <property type="protein sequence ID" value="UXP30680.1"/>
    <property type="molecule type" value="Genomic_DNA"/>
</dbReference>
<evidence type="ECO:0000256" key="3">
    <source>
        <dbReference type="ARBA" id="ARBA00022737"/>
    </source>
</evidence>
<reference evidence="8" key="1">
    <citation type="submission" date="2022-09" db="EMBL/GenBank/DDBJ databases">
        <title>Comparative genomics and taxonomic characterization of three novel marine species of genus Reichenbachiella exhibiting antioxidant and polysaccharide degradation activities.</title>
        <authorList>
            <person name="Muhammad N."/>
            <person name="Lee Y.-J."/>
            <person name="Ko J."/>
            <person name="Kim S.-G."/>
        </authorList>
    </citation>
    <scope>NUCLEOTIDE SEQUENCE</scope>
    <source>
        <strain evidence="8">BKB1-1</strain>
    </source>
</reference>
<evidence type="ECO:0000256" key="2">
    <source>
        <dbReference type="ARBA" id="ARBA00022723"/>
    </source>
</evidence>
<proteinExistence type="predicted"/>
<keyword evidence="2" id="KW-0479">Metal-binding</keyword>
<dbReference type="PROSITE" id="PS51379">
    <property type="entry name" value="4FE4S_FER_2"/>
    <property type="match status" value="2"/>
</dbReference>